<organism evidence="1 2">
    <name type="scientific">Bradyrhizobium iriomotense</name>
    <dbReference type="NCBI Taxonomy" id="441950"/>
    <lineage>
        <taxon>Bacteria</taxon>
        <taxon>Pseudomonadati</taxon>
        <taxon>Pseudomonadota</taxon>
        <taxon>Alphaproteobacteria</taxon>
        <taxon>Hyphomicrobiales</taxon>
        <taxon>Nitrobacteraceae</taxon>
        <taxon>Bradyrhizobium</taxon>
    </lineage>
</organism>
<keyword evidence="2" id="KW-1185">Reference proteome</keyword>
<reference evidence="2" key="1">
    <citation type="journal article" date="2019" name="Int. J. Syst. Evol. Microbiol.">
        <title>The Global Catalogue of Microorganisms (GCM) 10K type strain sequencing project: providing services to taxonomists for standard genome sequencing and annotation.</title>
        <authorList>
            <consortium name="The Broad Institute Genomics Platform"/>
            <consortium name="The Broad Institute Genome Sequencing Center for Infectious Disease"/>
            <person name="Wu L."/>
            <person name="Ma J."/>
        </authorList>
    </citation>
    <scope>NUCLEOTIDE SEQUENCE [LARGE SCALE GENOMIC DNA]</scope>
    <source>
        <strain evidence="2">NBRC 102520</strain>
    </source>
</reference>
<dbReference type="Proteomes" id="UP001156905">
    <property type="component" value="Unassembled WGS sequence"/>
</dbReference>
<sequence length="89" mass="10141">MRRLPRLQRLSSVPKLSVWRRLPMCRMCRGGMCRGIMRRLLRIVGPLPLVLGHGAFRWRVHKPIISLAGREKRAGQFLGLVTTRASAAI</sequence>
<proteinExistence type="predicted"/>
<dbReference type="EMBL" id="BSOW01000046">
    <property type="protein sequence ID" value="GLR91357.1"/>
    <property type="molecule type" value="Genomic_DNA"/>
</dbReference>
<accession>A0ABQ6BAF0</accession>
<gene>
    <name evidence="1" type="ORF">GCM10007857_80740</name>
</gene>
<protein>
    <submittedName>
        <fullName evidence="1">Uncharacterized protein</fullName>
    </submittedName>
</protein>
<evidence type="ECO:0000313" key="2">
    <source>
        <dbReference type="Proteomes" id="UP001156905"/>
    </source>
</evidence>
<evidence type="ECO:0000313" key="1">
    <source>
        <dbReference type="EMBL" id="GLR91357.1"/>
    </source>
</evidence>
<comment type="caution">
    <text evidence="1">The sequence shown here is derived from an EMBL/GenBank/DDBJ whole genome shotgun (WGS) entry which is preliminary data.</text>
</comment>
<name>A0ABQ6BAF0_9BRAD</name>